<feature type="non-terminal residue" evidence="3">
    <location>
        <position position="1"/>
    </location>
</feature>
<dbReference type="Proteomes" id="UP000683417">
    <property type="component" value="Unassembled WGS sequence"/>
</dbReference>
<evidence type="ECO:0000313" key="3">
    <source>
        <dbReference type="EMBL" id="CAD6503567.1"/>
    </source>
</evidence>
<dbReference type="EMBL" id="CAJHIT010000007">
    <property type="protein sequence ID" value="CAD6503567.1"/>
    <property type="molecule type" value="Genomic_DNA"/>
</dbReference>
<dbReference type="Pfam" id="PF11905">
    <property type="entry name" value="DUF3425"/>
    <property type="match status" value="1"/>
</dbReference>
<evidence type="ECO:0000256" key="2">
    <source>
        <dbReference type="SAM" id="MobiDB-lite"/>
    </source>
</evidence>
<keyword evidence="1" id="KW-0175">Coiled coil</keyword>
<feature type="compositionally biased region" description="Polar residues" evidence="2">
    <location>
        <begin position="199"/>
        <end position="215"/>
    </location>
</feature>
<protein>
    <submittedName>
        <fullName evidence="3">BgTH12-03227</fullName>
    </submittedName>
</protein>
<organism evidence="3 4">
    <name type="scientific">Blumeria graminis f. sp. triticale</name>
    <dbReference type="NCBI Taxonomy" id="1689686"/>
    <lineage>
        <taxon>Eukaryota</taxon>
        <taxon>Fungi</taxon>
        <taxon>Dikarya</taxon>
        <taxon>Ascomycota</taxon>
        <taxon>Pezizomycotina</taxon>
        <taxon>Leotiomycetes</taxon>
        <taxon>Erysiphales</taxon>
        <taxon>Erysiphaceae</taxon>
        <taxon>Blumeria</taxon>
    </lineage>
</organism>
<dbReference type="PANTHER" id="PTHR38116">
    <property type="entry name" value="CHROMOSOME 7, WHOLE GENOME SHOTGUN SEQUENCE"/>
    <property type="match status" value="1"/>
</dbReference>
<dbReference type="InterPro" id="IPR021833">
    <property type="entry name" value="DUF3425"/>
</dbReference>
<evidence type="ECO:0000313" key="4">
    <source>
        <dbReference type="Proteomes" id="UP000683417"/>
    </source>
</evidence>
<feature type="region of interest" description="Disordered" evidence="2">
    <location>
        <begin position="199"/>
        <end position="232"/>
    </location>
</feature>
<evidence type="ECO:0000256" key="1">
    <source>
        <dbReference type="SAM" id="Coils"/>
    </source>
</evidence>
<dbReference type="CDD" id="cd14688">
    <property type="entry name" value="bZIP_YAP"/>
    <property type="match status" value="1"/>
</dbReference>
<dbReference type="AlphaFoldDB" id="A0A9W4D7X9"/>
<comment type="caution">
    <text evidence="3">The sequence shown here is derived from an EMBL/GenBank/DDBJ whole genome shotgun (WGS) entry which is preliminary data.</text>
</comment>
<name>A0A9W4D7X9_BLUGR</name>
<reference evidence="3" key="1">
    <citation type="submission" date="2020-10" db="EMBL/GenBank/DDBJ databases">
        <authorList>
            <person name="Muller C M."/>
        </authorList>
    </citation>
    <scope>NUCLEOTIDE SEQUENCE</scope>
    <source>
        <strain evidence="3">THUN-12</strain>
    </source>
</reference>
<proteinExistence type="predicted"/>
<dbReference type="PANTHER" id="PTHR38116:SF9">
    <property type="entry name" value="BZIP DOMAIN-CONTAINING PROTEIN"/>
    <property type="match status" value="1"/>
</dbReference>
<feature type="coiled-coil region" evidence="1">
    <location>
        <begin position="73"/>
        <end position="122"/>
    </location>
</feature>
<gene>
    <name evidence="3" type="ORF">BGTH12_LOCUS4925</name>
</gene>
<sequence length="410" mass="46654">SHLELAALLSSRPRHPSVSLLPLLAALQQLDSLTAMTLTATTVRHERQYTLKVSMDSAADKEERKREYNRLAQREFRRRRKEHLKSLEQAQKEQSSERAEEIQRLRFQNEELKRENDALRAQIYSTSSTGHLMSNATMDNRQYSLSPSVSGTSLSGTGSPPNLVGPDMLPMGNLSMSASMMTPSLQAYTEHDLSTQSYSLVHSSGIRQNSQSSPEPSGYRSSRPPLGPTFQPMKVEVSALPPSLQRPSIMSQPSLPALVPYDRNKARMELYDLFKPLCSDQTIITDSQRHLAILRSLRDMLPNPLKPVKIQMESPHFYGIDMIASPSLRERLMTVTLDLARSFVDELGILKSEVGSNHPITIWGDNPLDEMSWELSRPMLERWGWLLGSEWIHRTNFWRRQRGTHLLPEW</sequence>
<accession>A0A9W4D7X9</accession>